<feature type="compositionally biased region" description="Polar residues" evidence="1">
    <location>
        <begin position="32"/>
        <end position="53"/>
    </location>
</feature>
<feature type="region of interest" description="Disordered" evidence="1">
    <location>
        <begin position="31"/>
        <end position="54"/>
    </location>
</feature>
<dbReference type="RefSeq" id="WP_115824881.1">
    <property type="nucleotide sequence ID" value="NZ_QUAE01000025.1"/>
</dbReference>
<keyword evidence="2" id="KW-1133">Transmembrane helix</keyword>
<dbReference type="Proteomes" id="UP000256305">
    <property type="component" value="Unassembled WGS sequence"/>
</dbReference>
<feature type="transmembrane region" description="Helical" evidence="2">
    <location>
        <begin position="224"/>
        <end position="241"/>
    </location>
</feature>
<evidence type="ECO:0000256" key="1">
    <source>
        <dbReference type="SAM" id="MobiDB-lite"/>
    </source>
</evidence>
<gene>
    <name evidence="3" type="ORF">DYE48_18660</name>
</gene>
<feature type="transmembrane region" description="Helical" evidence="2">
    <location>
        <begin position="152"/>
        <end position="176"/>
    </location>
</feature>
<evidence type="ECO:0000313" key="3">
    <source>
        <dbReference type="EMBL" id="REJ06509.1"/>
    </source>
</evidence>
<protein>
    <recommendedName>
        <fullName evidence="5">Zinc ribbon domain-containing protein</fullName>
    </recommendedName>
</protein>
<name>A0A3E0J102_9BACI</name>
<evidence type="ECO:0008006" key="5">
    <source>
        <dbReference type="Google" id="ProtNLM"/>
    </source>
</evidence>
<organism evidence="3 4">
    <name type="scientific">Halobacillus trueperi</name>
    <dbReference type="NCBI Taxonomy" id="156205"/>
    <lineage>
        <taxon>Bacteria</taxon>
        <taxon>Bacillati</taxon>
        <taxon>Bacillota</taxon>
        <taxon>Bacilli</taxon>
        <taxon>Bacillales</taxon>
        <taxon>Bacillaceae</taxon>
        <taxon>Halobacillus</taxon>
    </lineage>
</organism>
<keyword evidence="2" id="KW-0812">Transmembrane</keyword>
<evidence type="ECO:0000313" key="4">
    <source>
        <dbReference type="Proteomes" id="UP000256305"/>
    </source>
</evidence>
<dbReference type="EMBL" id="QUAE01000025">
    <property type="protein sequence ID" value="REJ06509.1"/>
    <property type="molecule type" value="Genomic_DNA"/>
</dbReference>
<proteinExistence type="predicted"/>
<comment type="caution">
    <text evidence="3">The sequence shown here is derived from an EMBL/GenBank/DDBJ whole genome shotgun (WGS) entry which is preliminary data.</text>
</comment>
<feature type="transmembrane region" description="Helical" evidence="2">
    <location>
        <begin position="196"/>
        <end position="218"/>
    </location>
</feature>
<feature type="transmembrane region" description="Helical" evidence="2">
    <location>
        <begin position="116"/>
        <end position="132"/>
    </location>
</feature>
<keyword evidence="2" id="KW-0472">Membrane</keyword>
<feature type="transmembrane region" description="Helical" evidence="2">
    <location>
        <begin position="253"/>
        <end position="274"/>
    </location>
</feature>
<reference evidence="3 4" key="1">
    <citation type="submission" date="2018-08" db="EMBL/GenBank/DDBJ databases">
        <title>Genome sequence of Halobacillus trueperi KCTC 3686.</title>
        <authorList>
            <person name="Cho K.H."/>
            <person name="Kwak M.-J."/>
            <person name="Kim B.-Y."/>
            <person name="Chun J."/>
        </authorList>
    </citation>
    <scope>NUCLEOTIDE SEQUENCE [LARGE SCALE GENOMIC DNA]</scope>
    <source>
        <strain evidence="3 4">KCTC 3686</strain>
    </source>
</reference>
<sequence length="284" mass="31232">MQHCANCEAAYQGGKFCGNCGRSFEPLENEANPDTTFNSSDTNSANPEANQIAPQPFGQGGAALPAVTRTGSIQGTKGNFIEGTKSYFEYLKVVCKEPTNAFQQGIDDNFSKARNTFLLFLLFSVLTVYIATQKVTDMFGLFGFGFDVPFMAVFFPVLITALLAITCVCVTMFFLLKIKNPQAPSFKEVSGRFVTFLTIPMILLAVTCLLLLLGLVSLVPFTNALILFGLGASIPFTLYSLHHDRKLGLDPFLHTMLTYLILFILLRVVVNQVIASMTDMFMPF</sequence>
<dbReference type="AlphaFoldDB" id="A0A3E0J102"/>
<keyword evidence="4" id="KW-1185">Reference proteome</keyword>
<evidence type="ECO:0000256" key="2">
    <source>
        <dbReference type="SAM" id="Phobius"/>
    </source>
</evidence>
<accession>A0A3E0J102</accession>